<keyword evidence="10" id="KW-0812">Transmembrane</keyword>
<dbReference type="GO" id="GO:0098552">
    <property type="term" value="C:side of membrane"/>
    <property type="evidence" value="ECO:0007669"/>
    <property type="project" value="UniProtKB-KW"/>
</dbReference>
<keyword evidence="4" id="KW-0732">Signal</keyword>
<accession>A0A7R9AFA4</accession>
<gene>
    <name evidence="11" type="ORF">DSTB1V02_LOCUS12913</name>
</gene>
<evidence type="ECO:0000256" key="6">
    <source>
        <dbReference type="ARBA" id="ARBA00023157"/>
    </source>
</evidence>
<evidence type="ECO:0000256" key="9">
    <source>
        <dbReference type="SAM" id="MobiDB-lite"/>
    </source>
</evidence>
<evidence type="ECO:0000256" key="2">
    <source>
        <dbReference type="ARBA" id="ARBA00022475"/>
    </source>
</evidence>
<dbReference type="EMBL" id="LR904894">
    <property type="protein sequence ID" value="CAD7253163.1"/>
    <property type="molecule type" value="Genomic_DNA"/>
</dbReference>
<keyword evidence="2" id="KW-1003">Cell membrane</keyword>
<evidence type="ECO:0000256" key="5">
    <source>
        <dbReference type="ARBA" id="ARBA00023136"/>
    </source>
</evidence>
<sequence>MDSLGESVLVNKKCAAAAECLHDNVGCLLIDGQTMCISCCDEPYCNVSAPTNFSTAILVSNRPHSDPVGHNPGHHGGQPGSHSMTPPRTVLDPILALLCLALALYLLLSRCR</sequence>
<proteinExistence type="predicted"/>
<dbReference type="Pfam" id="PF16975">
    <property type="entry name" value="UPAR_LY6_2"/>
    <property type="match status" value="1"/>
</dbReference>
<keyword evidence="6" id="KW-1015">Disulfide bond</keyword>
<evidence type="ECO:0000256" key="8">
    <source>
        <dbReference type="ARBA" id="ARBA00023288"/>
    </source>
</evidence>
<keyword evidence="3" id="KW-0336">GPI-anchor</keyword>
<reference evidence="11" key="1">
    <citation type="submission" date="2020-11" db="EMBL/GenBank/DDBJ databases">
        <authorList>
            <person name="Tran Van P."/>
        </authorList>
    </citation>
    <scope>NUCLEOTIDE SEQUENCE</scope>
</reference>
<evidence type="ECO:0000313" key="11">
    <source>
        <dbReference type="EMBL" id="CAD7253163.1"/>
    </source>
</evidence>
<dbReference type="PANTHER" id="PTHR31171:SF3">
    <property type="entry name" value="LY6_PLAUR DOMAIN-CONTAINING PROTEIN 6B"/>
    <property type="match status" value="1"/>
</dbReference>
<evidence type="ECO:0000256" key="4">
    <source>
        <dbReference type="ARBA" id="ARBA00022729"/>
    </source>
</evidence>
<keyword evidence="10" id="KW-1133">Transmembrane helix</keyword>
<dbReference type="GO" id="GO:0005886">
    <property type="term" value="C:plasma membrane"/>
    <property type="evidence" value="ECO:0007669"/>
    <property type="project" value="UniProtKB-SubCell"/>
</dbReference>
<keyword evidence="8" id="KW-0449">Lipoprotein</keyword>
<feature type="region of interest" description="Disordered" evidence="9">
    <location>
        <begin position="64"/>
        <end position="85"/>
    </location>
</feature>
<dbReference type="AlphaFoldDB" id="A0A7R9AFA4"/>
<keyword evidence="7" id="KW-0325">Glycoprotein</keyword>
<keyword evidence="5 10" id="KW-0472">Membrane</keyword>
<evidence type="ECO:0000256" key="3">
    <source>
        <dbReference type="ARBA" id="ARBA00022622"/>
    </source>
</evidence>
<feature type="transmembrane region" description="Helical" evidence="10">
    <location>
        <begin position="90"/>
        <end position="108"/>
    </location>
</feature>
<organism evidence="11">
    <name type="scientific">Darwinula stevensoni</name>
    <dbReference type="NCBI Taxonomy" id="69355"/>
    <lineage>
        <taxon>Eukaryota</taxon>
        <taxon>Metazoa</taxon>
        <taxon>Ecdysozoa</taxon>
        <taxon>Arthropoda</taxon>
        <taxon>Crustacea</taxon>
        <taxon>Oligostraca</taxon>
        <taxon>Ostracoda</taxon>
        <taxon>Podocopa</taxon>
        <taxon>Podocopida</taxon>
        <taxon>Darwinulocopina</taxon>
        <taxon>Darwinuloidea</taxon>
        <taxon>Darwinulidae</taxon>
        <taxon>Darwinula</taxon>
    </lineage>
</organism>
<evidence type="ECO:0000313" key="12">
    <source>
        <dbReference type="Proteomes" id="UP000677054"/>
    </source>
</evidence>
<name>A0A7R9AFA4_9CRUS</name>
<evidence type="ECO:0000256" key="7">
    <source>
        <dbReference type="ARBA" id="ARBA00023180"/>
    </source>
</evidence>
<dbReference type="Proteomes" id="UP000677054">
    <property type="component" value="Unassembled WGS sequence"/>
</dbReference>
<comment type="subcellular location">
    <subcellularLocation>
        <location evidence="1">Cell membrane</location>
        <topology evidence="1">Lipid-anchor</topology>
        <topology evidence="1">GPI-anchor</topology>
    </subcellularLocation>
</comment>
<keyword evidence="12" id="KW-1185">Reference proteome</keyword>
<dbReference type="OrthoDB" id="6342537at2759"/>
<evidence type="ECO:0000256" key="1">
    <source>
        <dbReference type="ARBA" id="ARBA00004609"/>
    </source>
</evidence>
<evidence type="ECO:0000256" key="10">
    <source>
        <dbReference type="SAM" id="Phobius"/>
    </source>
</evidence>
<protein>
    <submittedName>
        <fullName evidence="11">Uncharacterized protein</fullName>
    </submittedName>
</protein>
<dbReference type="GO" id="GO:0030548">
    <property type="term" value="F:acetylcholine receptor regulator activity"/>
    <property type="evidence" value="ECO:0007669"/>
    <property type="project" value="InterPro"/>
</dbReference>
<dbReference type="InterPro" id="IPR039457">
    <property type="entry name" value="LYPD6-like"/>
</dbReference>
<dbReference type="PANTHER" id="PTHR31171">
    <property type="entry name" value="LY6/PLAUR DOMAIN-CONTAINING PROTEIN 6"/>
    <property type="match status" value="1"/>
</dbReference>
<dbReference type="EMBL" id="CAJPEV010005377">
    <property type="protein sequence ID" value="CAG0903093.1"/>
    <property type="molecule type" value="Genomic_DNA"/>
</dbReference>